<accession>A0ABN3QM01</accession>
<organism evidence="2 3">
    <name type="scientific">Streptomyces axinellae</name>
    <dbReference type="NCBI Taxonomy" id="552788"/>
    <lineage>
        <taxon>Bacteria</taxon>
        <taxon>Bacillati</taxon>
        <taxon>Actinomycetota</taxon>
        <taxon>Actinomycetes</taxon>
        <taxon>Kitasatosporales</taxon>
        <taxon>Streptomycetaceae</taxon>
        <taxon>Streptomyces</taxon>
    </lineage>
</organism>
<feature type="region of interest" description="Disordered" evidence="1">
    <location>
        <begin position="27"/>
        <end position="80"/>
    </location>
</feature>
<feature type="compositionally biased region" description="Basic and acidic residues" evidence="1">
    <location>
        <begin position="36"/>
        <end position="47"/>
    </location>
</feature>
<evidence type="ECO:0000256" key="1">
    <source>
        <dbReference type="SAM" id="MobiDB-lite"/>
    </source>
</evidence>
<proteinExistence type="predicted"/>
<evidence type="ECO:0000313" key="2">
    <source>
        <dbReference type="EMBL" id="GAA2629993.1"/>
    </source>
</evidence>
<sequence length="80" mass="8420">MSTAFSPDDMAEIRQQGDLKSLFAALLGKPAPHQPEPTKTETPDYHIARPGAWPCGTAPSGPVPSPCCSDCEPGRTEQAA</sequence>
<dbReference type="EMBL" id="BAAARJ010000018">
    <property type="protein sequence ID" value="GAA2629993.1"/>
    <property type="molecule type" value="Genomic_DNA"/>
</dbReference>
<dbReference type="RefSeq" id="WP_344568967.1">
    <property type="nucleotide sequence ID" value="NZ_BAAARJ010000018.1"/>
</dbReference>
<keyword evidence="3" id="KW-1185">Reference proteome</keyword>
<gene>
    <name evidence="2" type="ORF">GCM10009863_51790</name>
</gene>
<reference evidence="2 3" key="1">
    <citation type="journal article" date="2019" name="Int. J. Syst. Evol. Microbiol.">
        <title>The Global Catalogue of Microorganisms (GCM) 10K type strain sequencing project: providing services to taxonomists for standard genome sequencing and annotation.</title>
        <authorList>
            <consortium name="The Broad Institute Genomics Platform"/>
            <consortium name="The Broad Institute Genome Sequencing Center for Infectious Disease"/>
            <person name="Wu L."/>
            <person name="Ma J."/>
        </authorList>
    </citation>
    <scope>NUCLEOTIDE SEQUENCE [LARGE SCALE GENOMIC DNA]</scope>
    <source>
        <strain evidence="2 3">JCM 16373</strain>
    </source>
</reference>
<name>A0ABN3QM01_9ACTN</name>
<dbReference type="Proteomes" id="UP001501447">
    <property type="component" value="Unassembled WGS sequence"/>
</dbReference>
<evidence type="ECO:0000313" key="3">
    <source>
        <dbReference type="Proteomes" id="UP001501447"/>
    </source>
</evidence>
<comment type="caution">
    <text evidence="2">The sequence shown here is derived from an EMBL/GenBank/DDBJ whole genome shotgun (WGS) entry which is preliminary data.</text>
</comment>
<protein>
    <submittedName>
        <fullName evidence="2">Uncharacterized protein</fullName>
    </submittedName>
</protein>